<dbReference type="SFLD" id="SFLDG01135">
    <property type="entry name" value="C1.5.6:_HAD__Beta-PGM__Phospha"/>
    <property type="match status" value="1"/>
</dbReference>
<dbReference type="SUPFAM" id="SSF56784">
    <property type="entry name" value="HAD-like"/>
    <property type="match status" value="1"/>
</dbReference>
<dbReference type="Gene3D" id="3.40.50.1000">
    <property type="entry name" value="HAD superfamily/HAD-like"/>
    <property type="match status" value="1"/>
</dbReference>
<comment type="caution">
    <text evidence="1">The sequence shown here is derived from an EMBL/GenBank/DDBJ whole genome shotgun (WGS) entry which is preliminary data.</text>
</comment>
<dbReference type="OrthoDB" id="9782449at2"/>
<dbReference type="Pfam" id="PF13419">
    <property type="entry name" value="HAD_2"/>
    <property type="match status" value="1"/>
</dbReference>
<dbReference type="NCBIfam" id="TIGR01549">
    <property type="entry name" value="HAD-SF-IA-v1"/>
    <property type="match status" value="1"/>
</dbReference>
<dbReference type="GO" id="GO:0008967">
    <property type="term" value="F:phosphoglycolate phosphatase activity"/>
    <property type="evidence" value="ECO:0007669"/>
    <property type="project" value="TreeGrafter"/>
</dbReference>
<dbReference type="InterPro" id="IPR041492">
    <property type="entry name" value="HAD_2"/>
</dbReference>
<dbReference type="Proteomes" id="UP000286482">
    <property type="component" value="Unassembled WGS sequence"/>
</dbReference>
<evidence type="ECO:0000313" key="2">
    <source>
        <dbReference type="Proteomes" id="UP000286482"/>
    </source>
</evidence>
<dbReference type="EMBL" id="RAQO01000004">
    <property type="protein sequence ID" value="RKF20138.1"/>
    <property type="molecule type" value="Genomic_DNA"/>
</dbReference>
<name>A0A420EHJ5_9ALTE</name>
<dbReference type="Gene3D" id="1.10.150.240">
    <property type="entry name" value="Putative phosphatase, domain 2"/>
    <property type="match status" value="1"/>
</dbReference>
<dbReference type="InterPro" id="IPR023198">
    <property type="entry name" value="PGP-like_dom2"/>
</dbReference>
<sequence length="219" mass="24267">MQRKLVVFDWDGTLMDSLHSIVKAMQACARELNLREPSDEQVKSIIGLSLSKANTVLFGALSKAADEALIESYKRHYLSIETSNPSQLYPGIRDLLEMLVERGCLLAVATGKGHNGLDRVMRQSQTLHLFNAHRGADQARSKPDPLMLTQILDQLECDVEQAIMVGDASFDLEMARNKGMHAIGVSYGAQDKQSLEGFAYPIVDSVEELRQTLTAFIES</sequence>
<dbReference type="NCBIfam" id="TIGR01662">
    <property type="entry name" value="HAD-SF-IIIA"/>
    <property type="match status" value="1"/>
</dbReference>
<dbReference type="PANTHER" id="PTHR43434:SF24">
    <property type="entry name" value="HYDROLASE-RELATED"/>
    <property type="match status" value="1"/>
</dbReference>
<dbReference type="AlphaFoldDB" id="A0A420EHJ5"/>
<dbReference type="GO" id="GO:0006281">
    <property type="term" value="P:DNA repair"/>
    <property type="evidence" value="ECO:0007669"/>
    <property type="project" value="TreeGrafter"/>
</dbReference>
<dbReference type="GO" id="GO:0005829">
    <property type="term" value="C:cytosol"/>
    <property type="evidence" value="ECO:0007669"/>
    <property type="project" value="TreeGrafter"/>
</dbReference>
<dbReference type="InterPro" id="IPR023214">
    <property type="entry name" value="HAD_sf"/>
</dbReference>
<dbReference type="SFLD" id="SFLDG01129">
    <property type="entry name" value="C1.5:_HAD__Beta-PGM__Phosphata"/>
    <property type="match status" value="1"/>
</dbReference>
<protein>
    <submittedName>
        <fullName evidence="1">HAD-IIIA family hydrolase</fullName>
    </submittedName>
</protein>
<dbReference type="InterPro" id="IPR006549">
    <property type="entry name" value="HAD-SF_hydro_IIIA"/>
</dbReference>
<dbReference type="InterPro" id="IPR036412">
    <property type="entry name" value="HAD-like_sf"/>
</dbReference>
<dbReference type="InterPro" id="IPR006439">
    <property type="entry name" value="HAD-SF_hydro_IA"/>
</dbReference>
<dbReference type="InterPro" id="IPR050155">
    <property type="entry name" value="HAD-like_hydrolase_sf"/>
</dbReference>
<gene>
    <name evidence="1" type="ORF">DBZ36_06740</name>
</gene>
<organism evidence="1 2">
    <name type="scientific">Alginatibacterium sediminis</name>
    <dbReference type="NCBI Taxonomy" id="2164068"/>
    <lineage>
        <taxon>Bacteria</taxon>
        <taxon>Pseudomonadati</taxon>
        <taxon>Pseudomonadota</taxon>
        <taxon>Gammaproteobacteria</taxon>
        <taxon>Alteromonadales</taxon>
        <taxon>Alteromonadaceae</taxon>
        <taxon>Alginatibacterium</taxon>
    </lineage>
</organism>
<proteinExistence type="predicted"/>
<keyword evidence="1" id="KW-0378">Hydrolase</keyword>
<dbReference type="RefSeq" id="WP_120354142.1">
    <property type="nucleotide sequence ID" value="NZ_RAQO01000004.1"/>
</dbReference>
<keyword evidence="2" id="KW-1185">Reference proteome</keyword>
<reference evidence="1 2" key="1">
    <citation type="submission" date="2018-09" db="EMBL/GenBank/DDBJ databases">
        <authorList>
            <person name="Wang Z."/>
        </authorList>
    </citation>
    <scope>NUCLEOTIDE SEQUENCE [LARGE SCALE GENOMIC DNA]</scope>
    <source>
        <strain evidence="1 2">ALS 81</strain>
    </source>
</reference>
<dbReference type="PANTHER" id="PTHR43434">
    <property type="entry name" value="PHOSPHOGLYCOLATE PHOSPHATASE"/>
    <property type="match status" value="1"/>
</dbReference>
<evidence type="ECO:0000313" key="1">
    <source>
        <dbReference type="EMBL" id="RKF20138.1"/>
    </source>
</evidence>
<accession>A0A420EHJ5</accession>
<dbReference type="SFLD" id="SFLDS00003">
    <property type="entry name" value="Haloacid_Dehalogenase"/>
    <property type="match status" value="1"/>
</dbReference>